<dbReference type="AlphaFoldDB" id="A0A1L3MN30"/>
<dbReference type="Pfam" id="PF07238">
    <property type="entry name" value="PilZ"/>
    <property type="match status" value="1"/>
</dbReference>
<dbReference type="EMBL" id="CP016020">
    <property type="protein sequence ID" value="APH03712.1"/>
    <property type="molecule type" value="Genomic_DNA"/>
</dbReference>
<sequence>MRYKRQEAFRYVFGDPIPVLFKLTEVNGSQVESGNGQAHILDLSLKGMRIQSKLDLLHSKQDKIAVSLHFSLHVKEDVEQEFVLNGHLVWKEKHFDGFLYGLTLDIEKEEQQVLIDTLKEMSKTTKK</sequence>
<reference evidence="2 3" key="1">
    <citation type="journal article" date="2016" name="Sci. Rep.">
        <title>Complete genome sequence and transcriptomic analysis of a novel marine strain Bacillus weihaiensis reveals the mechanism of brown algae degradation.</title>
        <authorList>
            <person name="Zhu Y."/>
            <person name="Chen P."/>
            <person name="Bao Y."/>
            <person name="Men Y."/>
            <person name="Zeng Y."/>
            <person name="Yang J."/>
            <person name="Sun J."/>
            <person name="Sun Y."/>
        </authorList>
    </citation>
    <scope>NUCLEOTIDE SEQUENCE [LARGE SCALE GENOMIC DNA]</scope>
    <source>
        <strain evidence="2 3">Alg07</strain>
    </source>
</reference>
<dbReference type="OrthoDB" id="2354159at2"/>
<dbReference type="Proteomes" id="UP000181936">
    <property type="component" value="Chromosome"/>
</dbReference>
<evidence type="ECO:0000259" key="1">
    <source>
        <dbReference type="Pfam" id="PF07238"/>
    </source>
</evidence>
<dbReference type="STRING" id="1547283.A9C19_02465"/>
<feature type="domain" description="PilZ" evidence="1">
    <location>
        <begin position="30"/>
        <end position="116"/>
    </location>
</feature>
<dbReference type="Gene3D" id="2.40.10.220">
    <property type="entry name" value="predicted glycosyltransferase like domains"/>
    <property type="match status" value="1"/>
</dbReference>
<keyword evidence="3" id="KW-1185">Reference proteome</keyword>
<evidence type="ECO:0000313" key="3">
    <source>
        <dbReference type="Proteomes" id="UP000181936"/>
    </source>
</evidence>
<gene>
    <name evidence="2" type="ORF">A9C19_02465</name>
</gene>
<dbReference type="GO" id="GO:0035438">
    <property type="term" value="F:cyclic-di-GMP binding"/>
    <property type="evidence" value="ECO:0007669"/>
    <property type="project" value="InterPro"/>
</dbReference>
<proteinExistence type="predicted"/>
<dbReference type="InterPro" id="IPR009875">
    <property type="entry name" value="PilZ_domain"/>
</dbReference>
<dbReference type="RefSeq" id="WP_072578500.1">
    <property type="nucleotide sequence ID" value="NZ_CP016020.1"/>
</dbReference>
<organism evidence="2 3">
    <name type="scientific">Bacillus weihaiensis</name>
    <dbReference type="NCBI Taxonomy" id="1547283"/>
    <lineage>
        <taxon>Bacteria</taxon>
        <taxon>Bacillati</taxon>
        <taxon>Bacillota</taxon>
        <taxon>Bacilli</taxon>
        <taxon>Bacillales</taxon>
        <taxon>Bacillaceae</taxon>
        <taxon>Bacillus</taxon>
    </lineage>
</organism>
<accession>A0A1L3MN30</accession>
<name>A0A1L3MN30_9BACI</name>
<evidence type="ECO:0000313" key="2">
    <source>
        <dbReference type="EMBL" id="APH03712.1"/>
    </source>
</evidence>
<dbReference type="KEGG" id="bwh:A9C19_02465"/>
<protein>
    <recommendedName>
        <fullName evidence="1">PilZ domain-containing protein</fullName>
    </recommendedName>
</protein>